<dbReference type="EMBL" id="ML994627">
    <property type="protein sequence ID" value="KAF2187342.1"/>
    <property type="molecule type" value="Genomic_DNA"/>
</dbReference>
<dbReference type="AlphaFoldDB" id="A0A6A6E980"/>
<reference evidence="2" key="1">
    <citation type="journal article" date="2020" name="Stud. Mycol.">
        <title>101 Dothideomycetes genomes: a test case for predicting lifestyles and emergence of pathogens.</title>
        <authorList>
            <person name="Haridas S."/>
            <person name="Albert R."/>
            <person name="Binder M."/>
            <person name="Bloem J."/>
            <person name="Labutti K."/>
            <person name="Salamov A."/>
            <person name="Andreopoulos B."/>
            <person name="Baker S."/>
            <person name="Barry K."/>
            <person name="Bills G."/>
            <person name="Bluhm B."/>
            <person name="Cannon C."/>
            <person name="Castanera R."/>
            <person name="Culley D."/>
            <person name="Daum C."/>
            <person name="Ezra D."/>
            <person name="Gonzalez J."/>
            <person name="Henrissat B."/>
            <person name="Kuo A."/>
            <person name="Liang C."/>
            <person name="Lipzen A."/>
            <person name="Lutzoni F."/>
            <person name="Magnuson J."/>
            <person name="Mondo S."/>
            <person name="Nolan M."/>
            <person name="Ohm R."/>
            <person name="Pangilinan J."/>
            <person name="Park H.-J."/>
            <person name="Ramirez L."/>
            <person name="Alfaro M."/>
            <person name="Sun H."/>
            <person name="Tritt A."/>
            <person name="Yoshinaga Y."/>
            <person name="Zwiers L.-H."/>
            <person name="Turgeon B."/>
            <person name="Goodwin S."/>
            <person name="Spatafora J."/>
            <person name="Crous P."/>
            <person name="Grigoriev I."/>
        </authorList>
    </citation>
    <scope>NUCLEOTIDE SEQUENCE</scope>
    <source>
        <strain evidence="2">CBS 207.26</strain>
    </source>
</reference>
<dbReference type="OrthoDB" id="3494771at2759"/>
<keyword evidence="3" id="KW-1185">Reference proteome</keyword>
<evidence type="ECO:0000313" key="3">
    <source>
        <dbReference type="Proteomes" id="UP000800200"/>
    </source>
</evidence>
<proteinExistence type="predicted"/>
<feature type="compositionally biased region" description="Polar residues" evidence="1">
    <location>
        <begin position="28"/>
        <end position="47"/>
    </location>
</feature>
<accession>A0A6A6E980</accession>
<sequence length="97" mass="10817">MSTLTNLYTVTDSKSSISSRSSMEDLKSFTTTSTASIKSSDSVTKPKTNLARKTWEAVKKHAKEHHQSVNAAYAVYYGGGRMLEAQNQARQNEKERK</sequence>
<organism evidence="2 3">
    <name type="scientific">Zopfia rhizophila CBS 207.26</name>
    <dbReference type="NCBI Taxonomy" id="1314779"/>
    <lineage>
        <taxon>Eukaryota</taxon>
        <taxon>Fungi</taxon>
        <taxon>Dikarya</taxon>
        <taxon>Ascomycota</taxon>
        <taxon>Pezizomycotina</taxon>
        <taxon>Dothideomycetes</taxon>
        <taxon>Dothideomycetes incertae sedis</taxon>
        <taxon>Zopfiaceae</taxon>
        <taxon>Zopfia</taxon>
    </lineage>
</organism>
<evidence type="ECO:0000313" key="2">
    <source>
        <dbReference type="EMBL" id="KAF2187342.1"/>
    </source>
</evidence>
<dbReference type="Proteomes" id="UP000800200">
    <property type="component" value="Unassembled WGS sequence"/>
</dbReference>
<evidence type="ECO:0000256" key="1">
    <source>
        <dbReference type="SAM" id="MobiDB-lite"/>
    </source>
</evidence>
<protein>
    <submittedName>
        <fullName evidence="2">Uncharacterized protein</fullName>
    </submittedName>
</protein>
<name>A0A6A6E980_9PEZI</name>
<feature type="region of interest" description="Disordered" evidence="1">
    <location>
        <begin position="13"/>
        <end position="49"/>
    </location>
</feature>
<gene>
    <name evidence="2" type="ORF">K469DRAFT_112305</name>
</gene>